<dbReference type="Proteomes" id="UP000619486">
    <property type="component" value="Unassembled WGS sequence"/>
</dbReference>
<proteinExistence type="predicted"/>
<keyword evidence="3" id="KW-1185">Reference proteome</keyword>
<protein>
    <submittedName>
        <fullName evidence="2">Uncharacterized protein</fullName>
    </submittedName>
</protein>
<evidence type="ECO:0000313" key="2">
    <source>
        <dbReference type="EMBL" id="GGT67137.1"/>
    </source>
</evidence>
<feature type="region of interest" description="Disordered" evidence="1">
    <location>
        <begin position="1"/>
        <end position="41"/>
    </location>
</feature>
<accession>A0A918LY04</accession>
<reference evidence="2" key="2">
    <citation type="submission" date="2020-09" db="EMBL/GenBank/DDBJ databases">
        <authorList>
            <person name="Sun Q."/>
            <person name="Ohkuma M."/>
        </authorList>
    </citation>
    <scope>NUCLEOTIDE SEQUENCE</scope>
    <source>
        <strain evidence="2">JCM 3172</strain>
    </source>
</reference>
<evidence type="ECO:0000313" key="3">
    <source>
        <dbReference type="Proteomes" id="UP000619486"/>
    </source>
</evidence>
<name>A0A918LY04_9ACTN</name>
<dbReference type="Pfam" id="PF19561">
    <property type="entry name" value="DUF6083"/>
    <property type="match status" value="1"/>
</dbReference>
<dbReference type="EMBL" id="BMQQ01000064">
    <property type="protein sequence ID" value="GGT67137.1"/>
    <property type="molecule type" value="Genomic_DNA"/>
</dbReference>
<comment type="caution">
    <text evidence="2">The sequence shown here is derived from an EMBL/GenBank/DDBJ whole genome shotgun (WGS) entry which is preliminary data.</text>
</comment>
<reference evidence="2" key="1">
    <citation type="journal article" date="2014" name="Int. J. Syst. Evol. Microbiol.">
        <title>Complete genome sequence of Corynebacterium casei LMG S-19264T (=DSM 44701T), isolated from a smear-ripened cheese.</title>
        <authorList>
            <consortium name="US DOE Joint Genome Institute (JGI-PGF)"/>
            <person name="Walter F."/>
            <person name="Albersmeier A."/>
            <person name="Kalinowski J."/>
            <person name="Ruckert C."/>
        </authorList>
    </citation>
    <scope>NUCLEOTIDE SEQUENCE</scope>
    <source>
        <strain evidence="2">JCM 3172</strain>
    </source>
</reference>
<organism evidence="2 3">
    <name type="scientific">Streptomyces purpureus</name>
    <dbReference type="NCBI Taxonomy" id="1951"/>
    <lineage>
        <taxon>Bacteria</taxon>
        <taxon>Bacillati</taxon>
        <taxon>Actinomycetota</taxon>
        <taxon>Actinomycetes</taxon>
        <taxon>Kitasatosporales</taxon>
        <taxon>Streptomycetaceae</taxon>
        <taxon>Streptomyces</taxon>
    </lineage>
</organism>
<gene>
    <name evidence="2" type="ORF">GCM10014713_69540</name>
</gene>
<dbReference type="InterPro" id="IPR045729">
    <property type="entry name" value="DUF6083"/>
</dbReference>
<dbReference type="AlphaFoldDB" id="A0A918LY04"/>
<feature type="compositionally biased region" description="Low complexity" evidence="1">
    <location>
        <begin position="16"/>
        <end position="33"/>
    </location>
</feature>
<sequence length="245" mass="26870">MAPLRELRSGRRTQQGSAAERASSWWRAARPAGAGRGEGRYLPERRAELGWGVPDRPAEISSVPRTRRCDPIAPYRPPMPAPSLRHMGEMGDISRICQSCQAGGPTVRERGRGRRIGVLCGTCWDIYANRRALEEGATAPARADPGPDDVDPYEPPACRHCGALVGHYPTTYDRWVHLALGDLPARDVAPGHRWRLETVPGRHTRVPVGIVAVRVRGIEPLPGDLVRPAHRAVCLSWDAAREAEG</sequence>
<evidence type="ECO:0000256" key="1">
    <source>
        <dbReference type="SAM" id="MobiDB-lite"/>
    </source>
</evidence>